<dbReference type="AlphaFoldDB" id="A0A6G1D4U0"/>
<evidence type="ECO:0000256" key="1">
    <source>
        <dbReference type="SAM" id="MobiDB-lite"/>
    </source>
</evidence>
<proteinExistence type="predicted"/>
<comment type="caution">
    <text evidence="2">The sequence shown here is derived from an EMBL/GenBank/DDBJ whole genome shotgun (WGS) entry which is preliminary data.</text>
</comment>
<dbReference type="EMBL" id="SPHZ02000007">
    <property type="protein sequence ID" value="KAF0907441.1"/>
    <property type="molecule type" value="Genomic_DNA"/>
</dbReference>
<organism evidence="2 3">
    <name type="scientific">Oryza meyeriana var. granulata</name>
    <dbReference type="NCBI Taxonomy" id="110450"/>
    <lineage>
        <taxon>Eukaryota</taxon>
        <taxon>Viridiplantae</taxon>
        <taxon>Streptophyta</taxon>
        <taxon>Embryophyta</taxon>
        <taxon>Tracheophyta</taxon>
        <taxon>Spermatophyta</taxon>
        <taxon>Magnoliopsida</taxon>
        <taxon>Liliopsida</taxon>
        <taxon>Poales</taxon>
        <taxon>Poaceae</taxon>
        <taxon>BOP clade</taxon>
        <taxon>Oryzoideae</taxon>
        <taxon>Oryzeae</taxon>
        <taxon>Oryzinae</taxon>
        <taxon>Oryza</taxon>
        <taxon>Oryza meyeriana</taxon>
    </lineage>
</organism>
<gene>
    <name evidence="2" type="ORF">E2562_017376</name>
</gene>
<name>A0A6G1D4U0_9ORYZ</name>
<dbReference type="Proteomes" id="UP000479710">
    <property type="component" value="Unassembled WGS sequence"/>
</dbReference>
<feature type="non-terminal residue" evidence="2">
    <location>
        <position position="50"/>
    </location>
</feature>
<evidence type="ECO:0000313" key="3">
    <source>
        <dbReference type="Proteomes" id="UP000479710"/>
    </source>
</evidence>
<protein>
    <submittedName>
        <fullName evidence="2">Uncharacterized protein</fullName>
    </submittedName>
</protein>
<reference evidence="2 3" key="1">
    <citation type="submission" date="2019-11" db="EMBL/GenBank/DDBJ databases">
        <title>Whole genome sequence of Oryza granulata.</title>
        <authorList>
            <person name="Li W."/>
        </authorList>
    </citation>
    <scope>NUCLEOTIDE SEQUENCE [LARGE SCALE GENOMIC DNA]</scope>
    <source>
        <strain evidence="3">cv. Menghai</strain>
        <tissue evidence="2">Leaf</tissue>
    </source>
</reference>
<sequence>MPFGPPQAISDTTATACHHPRDRESGRALLPVLSLYRTVLALLDTAARCH</sequence>
<accession>A0A6G1D4U0</accession>
<keyword evidence="3" id="KW-1185">Reference proteome</keyword>
<feature type="region of interest" description="Disordered" evidence="1">
    <location>
        <begin position="1"/>
        <end position="21"/>
    </location>
</feature>
<evidence type="ECO:0000313" key="2">
    <source>
        <dbReference type="EMBL" id="KAF0907441.1"/>
    </source>
</evidence>